<reference evidence="2 3" key="1">
    <citation type="submission" date="2020-10" db="EMBL/GenBank/DDBJ databases">
        <title>High quality whole genome sequence of Pseudomonas poae PMA22.</title>
        <authorList>
            <person name="Hernandez J.G."/>
            <person name="Rodriguez P."/>
            <person name="Cuevas C."/>
            <person name="de la Calle F."/>
            <person name="Galan B."/>
            <person name="Garcia J.L."/>
        </authorList>
    </citation>
    <scope>NUCLEOTIDE SEQUENCE [LARGE SCALE GENOMIC DNA]</scope>
    <source>
        <strain evidence="2 3">PMA22</strain>
    </source>
</reference>
<evidence type="ECO:0000313" key="3">
    <source>
        <dbReference type="Proteomes" id="UP000594923"/>
    </source>
</evidence>
<dbReference type="AlphaFoldDB" id="A0A7M1KIC2"/>
<dbReference type="Pfam" id="PF11860">
    <property type="entry name" value="Muramidase"/>
    <property type="match status" value="1"/>
</dbReference>
<accession>A0A7M1KIC2</accession>
<dbReference type="InterPro" id="IPR024408">
    <property type="entry name" value="Muramidase"/>
</dbReference>
<evidence type="ECO:0000259" key="1">
    <source>
        <dbReference type="Pfam" id="PF11860"/>
    </source>
</evidence>
<evidence type="ECO:0000313" key="2">
    <source>
        <dbReference type="EMBL" id="QOQ75985.1"/>
    </source>
</evidence>
<organism evidence="2 3">
    <name type="scientific">Pseudomonas poae</name>
    <dbReference type="NCBI Taxonomy" id="200451"/>
    <lineage>
        <taxon>Bacteria</taxon>
        <taxon>Pseudomonadati</taxon>
        <taxon>Pseudomonadota</taxon>
        <taxon>Gammaproteobacteria</taxon>
        <taxon>Pseudomonadales</taxon>
        <taxon>Pseudomonadaceae</taxon>
        <taxon>Pseudomonas</taxon>
    </lineage>
</organism>
<sequence length="331" mass="36091">MTSLQALPSVISASVGTTDKARNVPADVQHIQRLFNLIAPKSVSPLVVDGKCGPLLVQRILDYQLNRLKVAKPDGVIDPGGRTFNSLVEEARKAVAQVNNATGVKVEQTPERVPAPIQAAVDKQKLVTQATCDGNVTLTEADFQNAATQLGGAVAMNIIKAFAIVESGGRSGFGPAKMPVIAYEGHIFRKHTQRKYDAAYPLLSYPYKEKAGPQWRANNKDQAKAWQTLVAAFNLNPEAALLSASYGMFQIMGFNFANCGYKTVYEFVAAMKLNAGQQLMAFVGFCRKNPSLLNAMKKKDYVGMASIYNGSDYGDYDKRIQKAFEALEKKK</sequence>
<dbReference type="EMBL" id="CP063073">
    <property type="protein sequence ID" value="QOQ75985.1"/>
    <property type="molecule type" value="Genomic_DNA"/>
</dbReference>
<feature type="domain" description="N-acetylmuramidase" evidence="1">
    <location>
        <begin position="157"/>
        <end position="327"/>
    </location>
</feature>
<dbReference type="Proteomes" id="UP000594923">
    <property type="component" value="Chromosome"/>
</dbReference>
<gene>
    <name evidence="2" type="ORF">IMF22_02595</name>
</gene>
<name>A0A7M1KIC2_9PSED</name>
<protein>
    <submittedName>
        <fullName evidence="2">N-acetylmuramidase family protein</fullName>
    </submittedName>
</protein>
<proteinExistence type="predicted"/>
<dbReference type="RefSeq" id="WP_197627148.1">
    <property type="nucleotide sequence ID" value="NZ_CP063073.1"/>
</dbReference>